<dbReference type="InterPro" id="IPR002716">
    <property type="entry name" value="PIN_dom"/>
</dbReference>
<dbReference type="OrthoDB" id="329172at2"/>
<feature type="transmembrane region" description="Helical" evidence="1">
    <location>
        <begin position="81"/>
        <end position="105"/>
    </location>
</feature>
<dbReference type="RefSeq" id="WP_014802424.1">
    <property type="nucleotide sequence ID" value="NC_018020.1"/>
</dbReference>
<dbReference type="EMBL" id="CP002959">
    <property type="protein sequence ID" value="AFM11908.1"/>
    <property type="molecule type" value="Genomic_DNA"/>
</dbReference>
<sequence>MRTLIDSSVWIAYFRKTIDSTILNELIANDEALTHILVEAELRAGNLSIDREDFFSALHCLNYAPMIAFDEVFQFIEGKKLFAKGVSFVDVMLIMSALTVGARIWSLDKNLVQLANELQLATLKL</sequence>
<evidence type="ECO:0000313" key="3">
    <source>
        <dbReference type="EMBL" id="AFM11908.1"/>
    </source>
</evidence>
<dbReference type="Pfam" id="PF01850">
    <property type="entry name" value="PIN"/>
    <property type="match status" value="1"/>
</dbReference>
<feature type="domain" description="PIN" evidence="2">
    <location>
        <begin position="4"/>
        <end position="115"/>
    </location>
</feature>
<dbReference type="InterPro" id="IPR029060">
    <property type="entry name" value="PIN-like_dom_sf"/>
</dbReference>
<accession>I4B3Q1</accession>
<dbReference type="HOGENOM" id="CLU_147393_0_0_12"/>
<reference evidence="3 4" key="1">
    <citation type="submission" date="2012-06" db="EMBL/GenBank/DDBJ databases">
        <title>The complete chromosome of genome of Turneriella parva DSM 21527.</title>
        <authorList>
            <consortium name="US DOE Joint Genome Institute (JGI-PGF)"/>
            <person name="Lucas S."/>
            <person name="Han J."/>
            <person name="Lapidus A."/>
            <person name="Bruce D."/>
            <person name="Goodwin L."/>
            <person name="Pitluck S."/>
            <person name="Peters L."/>
            <person name="Kyrpides N."/>
            <person name="Mavromatis K."/>
            <person name="Ivanova N."/>
            <person name="Mikhailova N."/>
            <person name="Chertkov O."/>
            <person name="Detter J.C."/>
            <person name="Tapia R."/>
            <person name="Han C."/>
            <person name="Land M."/>
            <person name="Hauser L."/>
            <person name="Markowitz V."/>
            <person name="Cheng J.-F."/>
            <person name="Hugenholtz P."/>
            <person name="Woyke T."/>
            <person name="Wu D."/>
            <person name="Gronow S."/>
            <person name="Wellnitz S."/>
            <person name="Brambilla E."/>
            <person name="Klenk H.-P."/>
            <person name="Eisen J.A."/>
        </authorList>
    </citation>
    <scope>NUCLEOTIDE SEQUENCE [LARGE SCALE GENOMIC DNA]</scope>
    <source>
        <strain evidence="4">ATCC BAA-1111 / DSM 21527 / NCTC 11395 / H</strain>
    </source>
</reference>
<keyword evidence="1" id="KW-1133">Transmembrane helix</keyword>
<proteinExistence type="predicted"/>
<dbReference type="PATRIC" id="fig|869212.3.peg.1249"/>
<dbReference type="AlphaFoldDB" id="I4B3Q1"/>
<dbReference type="STRING" id="869212.Turpa_1260"/>
<dbReference type="SUPFAM" id="SSF88723">
    <property type="entry name" value="PIN domain-like"/>
    <property type="match status" value="1"/>
</dbReference>
<name>I4B3Q1_TURPD</name>
<dbReference type="Proteomes" id="UP000006048">
    <property type="component" value="Chromosome"/>
</dbReference>
<evidence type="ECO:0000313" key="4">
    <source>
        <dbReference type="Proteomes" id="UP000006048"/>
    </source>
</evidence>
<dbReference type="KEGG" id="tpx:Turpa_1260"/>
<keyword evidence="1" id="KW-0472">Membrane</keyword>
<keyword evidence="1" id="KW-0812">Transmembrane</keyword>
<organism evidence="3 4">
    <name type="scientific">Turneriella parva (strain ATCC BAA-1111 / DSM 21527 / NCTC 11395 / H)</name>
    <name type="common">Leptospira parva</name>
    <dbReference type="NCBI Taxonomy" id="869212"/>
    <lineage>
        <taxon>Bacteria</taxon>
        <taxon>Pseudomonadati</taxon>
        <taxon>Spirochaetota</taxon>
        <taxon>Spirochaetia</taxon>
        <taxon>Leptospirales</taxon>
        <taxon>Leptospiraceae</taxon>
        <taxon>Turneriella</taxon>
    </lineage>
</organism>
<gene>
    <name evidence="3" type="ordered locus">Turpa_1260</name>
</gene>
<evidence type="ECO:0000256" key="1">
    <source>
        <dbReference type="SAM" id="Phobius"/>
    </source>
</evidence>
<protein>
    <submittedName>
        <fullName evidence="3">PilT protein domain protein</fullName>
    </submittedName>
</protein>
<dbReference type="Gene3D" id="3.40.50.1010">
    <property type="entry name" value="5'-nuclease"/>
    <property type="match status" value="1"/>
</dbReference>
<keyword evidence="4" id="KW-1185">Reference proteome</keyword>
<evidence type="ECO:0000259" key="2">
    <source>
        <dbReference type="Pfam" id="PF01850"/>
    </source>
</evidence>